<gene>
    <name evidence="2" type="primary">tnpA</name>
    <name evidence="2" type="ORF">GBG19_00105</name>
</gene>
<dbReference type="EMBL" id="WFKK01000001">
    <property type="protein sequence ID" value="KAB7891270.1"/>
    <property type="molecule type" value="Genomic_DNA"/>
</dbReference>
<evidence type="ECO:0000313" key="2">
    <source>
        <dbReference type="EMBL" id="KAB7891270.1"/>
    </source>
</evidence>
<dbReference type="Gene3D" id="3.30.70.1290">
    <property type="entry name" value="Transposase IS200-like"/>
    <property type="match status" value="1"/>
</dbReference>
<dbReference type="Proteomes" id="UP000472839">
    <property type="component" value="Unassembled WGS sequence"/>
</dbReference>
<feature type="domain" description="Transposase IS200-like" evidence="1">
    <location>
        <begin position="15"/>
        <end position="130"/>
    </location>
</feature>
<dbReference type="GO" id="GO:0003677">
    <property type="term" value="F:DNA binding"/>
    <property type="evidence" value="ECO:0007669"/>
    <property type="project" value="InterPro"/>
</dbReference>
<dbReference type="SMART" id="SM01321">
    <property type="entry name" value="Y1_Tnp"/>
    <property type="match status" value="1"/>
</dbReference>
<dbReference type="SUPFAM" id="SSF143422">
    <property type="entry name" value="Transposase IS200-like"/>
    <property type="match status" value="1"/>
</dbReference>
<dbReference type="RefSeq" id="WP_152279372.1">
    <property type="nucleotide sequence ID" value="NZ_WFKK01000001.1"/>
</dbReference>
<dbReference type="AlphaFoldDB" id="A0A6L4WXU0"/>
<reference evidence="2 3" key="1">
    <citation type="submission" date="2019-10" db="EMBL/GenBank/DDBJ databases">
        <title>Poseidonibacter ostreae sp. nov., isolated from the gut of the Ostrea denselamellosa.</title>
        <authorList>
            <person name="Choi A."/>
        </authorList>
    </citation>
    <scope>NUCLEOTIDE SEQUENCE [LARGE SCALE GENOMIC DNA]</scope>
    <source>
        <strain evidence="2 3">SJOD-M-33</strain>
    </source>
</reference>
<dbReference type="InterPro" id="IPR002686">
    <property type="entry name" value="Transposase_17"/>
</dbReference>
<sequence length="131" mass="15409">MKERDFKIQSSRYVKYRLEAFFLITTKNENVILEKEHHAIITEILEDIVKRNDCDIVNLKIEDTSIGFILNFLTRTTLSKIINSFKAVSSRKLRANFSCFKDGSVWNRKYLVLSIGDIDTEHINKFKEDCK</sequence>
<dbReference type="InterPro" id="IPR036515">
    <property type="entry name" value="Transposase_17_sf"/>
</dbReference>
<comment type="caution">
    <text evidence="2">The sequence shown here is derived from an EMBL/GenBank/DDBJ whole genome shotgun (WGS) entry which is preliminary data.</text>
</comment>
<evidence type="ECO:0000259" key="1">
    <source>
        <dbReference type="SMART" id="SM01321"/>
    </source>
</evidence>
<protein>
    <submittedName>
        <fullName evidence="2">IS200/IS605 family transposase</fullName>
    </submittedName>
</protein>
<proteinExistence type="predicted"/>
<dbReference type="PANTHER" id="PTHR33360:SF2">
    <property type="entry name" value="TRANSPOSASE FOR INSERTION SEQUENCE ELEMENT IS200"/>
    <property type="match status" value="1"/>
</dbReference>
<dbReference type="Pfam" id="PF01797">
    <property type="entry name" value="Y1_Tnp"/>
    <property type="match status" value="1"/>
</dbReference>
<dbReference type="NCBIfam" id="NF033573">
    <property type="entry name" value="transpos_IS200"/>
    <property type="match status" value="1"/>
</dbReference>
<accession>A0A6L4WXU0</accession>
<evidence type="ECO:0000313" key="3">
    <source>
        <dbReference type="Proteomes" id="UP000472839"/>
    </source>
</evidence>
<dbReference type="GO" id="GO:0004803">
    <property type="term" value="F:transposase activity"/>
    <property type="evidence" value="ECO:0007669"/>
    <property type="project" value="InterPro"/>
</dbReference>
<dbReference type="GO" id="GO:0006313">
    <property type="term" value="P:DNA transposition"/>
    <property type="evidence" value="ECO:0007669"/>
    <property type="project" value="InterPro"/>
</dbReference>
<name>A0A6L4WXU0_9BACT</name>
<dbReference type="PANTHER" id="PTHR33360">
    <property type="entry name" value="TRANSPOSASE FOR INSERTION SEQUENCE ELEMENT IS200"/>
    <property type="match status" value="1"/>
</dbReference>
<organism evidence="2 3">
    <name type="scientific">Poseidonibacter ostreae</name>
    <dbReference type="NCBI Taxonomy" id="2654171"/>
    <lineage>
        <taxon>Bacteria</taxon>
        <taxon>Pseudomonadati</taxon>
        <taxon>Campylobacterota</taxon>
        <taxon>Epsilonproteobacteria</taxon>
        <taxon>Campylobacterales</taxon>
        <taxon>Arcobacteraceae</taxon>
        <taxon>Poseidonibacter</taxon>
    </lineage>
</organism>